<keyword evidence="1" id="KW-0238">DNA-binding</keyword>
<reference evidence="1" key="1">
    <citation type="submission" date="2021-08" db="EMBL/GenBank/DDBJ databases">
        <title>Novel anaerobic bacterium isolated from sea squirt in East Sea, Republic of Korea.</title>
        <authorList>
            <person name="Nguyen T.H."/>
            <person name="Li Z."/>
            <person name="Lee Y.-J."/>
            <person name="Ko J."/>
            <person name="Kim S.-G."/>
        </authorList>
    </citation>
    <scope>NUCLEOTIDE SEQUENCE</scope>
    <source>
        <strain evidence="1">KCTC 25031</strain>
    </source>
</reference>
<protein>
    <submittedName>
        <fullName evidence="1">LytTR family DNA-binding domain-containing protein</fullName>
    </submittedName>
</protein>
<sequence length="242" mass="28057">MKIQCLIVDDESLALDIIEQYIERIDTLQLVAKCQSAIEALDHLNNHKIDLLFLDIQMPGLTGIQLLRNISNPPPVIFTTAYSEYALESYDLEALDYLIKPIPFERFIKAINKYYKLKLPTRDSIRTPVQQEVKEKPFIFVKSDKRMVKIMLHEICYIESIRNTVSIYLTNKKVIITAMTISNIGEKLPEVEFLRVHRSFIVSISKIESYATANIKIENQWIPIGRNYKTEVLSVLQNHSIE</sequence>
<evidence type="ECO:0000313" key="1">
    <source>
        <dbReference type="EMBL" id="QZE15703.1"/>
    </source>
</evidence>
<dbReference type="Proteomes" id="UP000826212">
    <property type="component" value="Chromosome"/>
</dbReference>
<name>A0AC61NIZ7_9BACT</name>
<dbReference type="EMBL" id="CP081303">
    <property type="protein sequence ID" value="QZE15703.1"/>
    <property type="molecule type" value="Genomic_DNA"/>
</dbReference>
<evidence type="ECO:0000313" key="2">
    <source>
        <dbReference type="Proteomes" id="UP000826212"/>
    </source>
</evidence>
<organism evidence="1 2">
    <name type="scientific">Halosquirtibacter laminarini</name>
    <dbReference type="NCBI Taxonomy" id="3374600"/>
    <lineage>
        <taxon>Bacteria</taxon>
        <taxon>Pseudomonadati</taxon>
        <taxon>Bacteroidota</taxon>
        <taxon>Bacteroidia</taxon>
        <taxon>Marinilabiliales</taxon>
        <taxon>Prolixibacteraceae</taxon>
        <taxon>Halosquirtibacter</taxon>
    </lineage>
</organism>
<gene>
    <name evidence="1" type="ORF">K4L44_07680</name>
</gene>
<keyword evidence="2" id="KW-1185">Reference proteome</keyword>
<accession>A0AC61NIZ7</accession>
<proteinExistence type="predicted"/>